<dbReference type="eggNOG" id="COG0444">
    <property type="taxonomic scope" value="Bacteria"/>
</dbReference>
<dbReference type="RefSeq" id="WP_033162367.1">
    <property type="nucleotide sequence ID" value="NZ_CACVPP010000011.1"/>
</dbReference>
<accession>A0A1H6TUC8</accession>
<evidence type="ECO:0008006" key="3">
    <source>
        <dbReference type="Google" id="ProtNLM"/>
    </source>
</evidence>
<evidence type="ECO:0000313" key="1">
    <source>
        <dbReference type="EMBL" id="SEI80837.1"/>
    </source>
</evidence>
<sequence length="586" mass="67894">MAFKFEITRGNAILNFSEEFCQSRCELIESESFFRVLRKFIKDNARRETTLYTYLHKIESDDIALAHQLKDIFRLLLIMGPSEIGGTRPEFKPYFRDSDMLEELIEQLYLFWRKLQRYALVINDEKREGYQNVGFADAQEEFEKLILRTYRTISYQATHKTEKVLRQITAGVNAGLEITSLRTSLPYEYRCLDDIPFIEKVVIHPPFIMYSRRNKRDGVFPEINYNPIEDHKFDPDEWFCYPAKVGDQLAFVYFNIKYMAQGITLCNLFDLADESEYRGRKPDLIYVYGYEDNEKNQAFYQDDKNDMMVALLSANDEFDYFGYMKKMCLTLHNIRQINHGNLPIHGAMVVMKLHDGTSKNIVVMGDSGAGKSETIEQIKALGAAYIEDIKTIYDDMGVLSYDAESRRVKTSGTETGAFVRLDDLDAGYSFKELDRSIFMNPDKKNARIVIPITDYKDVVAKHDVDMFLYANNYEETGEPLEFFDNEEQALKVFRAGQRMAKGTTTEYGLVGSYFANPFGPVQRQEQTDPILKDYFDKMFKQGVKVGQLHTRLGIKGNEHNGPKDAALAILRYITGEEELKKLPDEE</sequence>
<dbReference type="EMBL" id="FNYK01000025">
    <property type="protein sequence ID" value="SEI80837.1"/>
    <property type="molecule type" value="Genomic_DNA"/>
</dbReference>
<dbReference type="OrthoDB" id="7052199at2"/>
<keyword evidence="2" id="KW-1185">Reference proteome</keyword>
<organism evidence="1 2">
    <name type="scientific">Sharpea azabuensis</name>
    <dbReference type="NCBI Taxonomy" id="322505"/>
    <lineage>
        <taxon>Bacteria</taxon>
        <taxon>Bacillati</taxon>
        <taxon>Bacillota</taxon>
        <taxon>Erysipelotrichia</taxon>
        <taxon>Erysipelotrichales</taxon>
        <taxon>Coprobacillaceae</taxon>
        <taxon>Sharpea</taxon>
    </lineage>
</organism>
<dbReference type="SUPFAM" id="SSF53795">
    <property type="entry name" value="PEP carboxykinase-like"/>
    <property type="match status" value="1"/>
</dbReference>
<dbReference type="STRING" id="322505.SAMN04487836_11038"/>
<proteinExistence type="predicted"/>
<protein>
    <recommendedName>
        <fullName evidence="3">Phosphoenolpyruvate carboxykinase</fullName>
    </recommendedName>
</protein>
<dbReference type="Proteomes" id="UP000183028">
    <property type="component" value="Unassembled WGS sequence"/>
</dbReference>
<evidence type="ECO:0000313" key="2">
    <source>
        <dbReference type="Proteomes" id="UP000183028"/>
    </source>
</evidence>
<name>A0A1H6TUC8_9FIRM</name>
<gene>
    <name evidence="1" type="ORF">SAMN04487834_102530</name>
</gene>
<reference evidence="2" key="1">
    <citation type="submission" date="2016-10" db="EMBL/GenBank/DDBJ databases">
        <authorList>
            <person name="Varghese N."/>
        </authorList>
    </citation>
    <scope>NUCLEOTIDE SEQUENCE [LARGE SCALE GENOMIC DNA]</scope>
    <source>
        <strain evidence="2">DSM 20406</strain>
    </source>
</reference>
<dbReference type="AlphaFoldDB" id="A0A1H6TUC8"/>
<dbReference type="GeneID" id="54119767"/>